<organism evidence="1 2">
    <name type="scientific">Thioflexithrix psekupsensis</name>
    <dbReference type="NCBI Taxonomy" id="1570016"/>
    <lineage>
        <taxon>Bacteria</taxon>
        <taxon>Pseudomonadati</taxon>
        <taxon>Pseudomonadota</taxon>
        <taxon>Gammaproteobacteria</taxon>
        <taxon>Thiotrichales</taxon>
        <taxon>Thioflexithrix</taxon>
    </lineage>
</organism>
<dbReference type="EMBL" id="MSLT01000012">
    <property type="protein sequence ID" value="OUD14558.1"/>
    <property type="molecule type" value="Genomic_DNA"/>
</dbReference>
<proteinExistence type="predicted"/>
<reference evidence="1 2" key="1">
    <citation type="submission" date="2016-12" db="EMBL/GenBank/DDBJ databases">
        <title>Thioflexothrix psekupsii D3 genome sequencing and assembly.</title>
        <authorList>
            <person name="Fomenkov A."/>
            <person name="Vincze T."/>
            <person name="Grabovich M."/>
            <person name="Anton B.P."/>
            <person name="Dubinina G."/>
            <person name="Orlova M."/>
            <person name="Belousova E."/>
            <person name="Roberts R.J."/>
        </authorList>
    </citation>
    <scope>NUCLEOTIDE SEQUENCE [LARGE SCALE GENOMIC DNA]</scope>
    <source>
        <strain evidence="1">D3</strain>
    </source>
</reference>
<sequence>MCRVIFYYLAAYLLLQPAFLLAQVKENNEPLLRLFTTPQQRQQIERNLYAPPPPPPPPVEEESVELEPEIIPLPDIHYQGIVLRSAYVPLLLVNNMLIEKNYYGEGFTIYAERLKEYAVPVFIDGFEEELLLNPGQHLMATETGEIVLENY</sequence>
<protein>
    <submittedName>
        <fullName evidence="1">Uncharacterized protein</fullName>
    </submittedName>
</protein>
<name>A0A251X919_9GAMM</name>
<gene>
    <name evidence="1" type="ORF">TPSD3_09720</name>
</gene>
<dbReference type="Proteomes" id="UP000194798">
    <property type="component" value="Unassembled WGS sequence"/>
</dbReference>
<keyword evidence="2" id="KW-1185">Reference proteome</keyword>
<dbReference type="RefSeq" id="WP_086488338.1">
    <property type="nucleotide sequence ID" value="NZ_MSLT01000012.1"/>
</dbReference>
<evidence type="ECO:0000313" key="2">
    <source>
        <dbReference type="Proteomes" id="UP000194798"/>
    </source>
</evidence>
<comment type="caution">
    <text evidence="1">The sequence shown here is derived from an EMBL/GenBank/DDBJ whole genome shotgun (WGS) entry which is preliminary data.</text>
</comment>
<dbReference type="AlphaFoldDB" id="A0A251X919"/>
<evidence type="ECO:0000313" key="1">
    <source>
        <dbReference type="EMBL" id="OUD14558.1"/>
    </source>
</evidence>
<accession>A0A251X919</accession>